<dbReference type="EMBL" id="BK059105">
    <property type="protein sequence ID" value="DAE31111.1"/>
    <property type="molecule type" value="Genomic_DNA"/>
</dbReference>
<protein>
    <submittedName>
        <fullName evidence="1">Uncharacterized protein</fullName>
    </submittedName>
</protein>
<organism evidence="1">
    <name type="scientific">virus sp. ctML55</name>
    <dbReference type="NCBI Taxonomy" id="2827627"/>
    <lineage>
        <taxon>Viruses</taxon>
    </lineage>
</organism>
<reference evidence="1" key="1">
    <citation type="journal article" date="2021" name="Proc. Natl. Acad. Sci. U.S.A.">
        <title>A Catalog of Tens of Thousands of Viruses from Human Metagenomes Reveals Hidden Associations with Chronic Diseases.</title>
        <authorList>
            <person name="Tisza M.J."/>
            <person name="Buck C.B."/>
        </authorList>
    </citation>
    <scope>NUCLEOTIDE SEQUENCE</scope>
    <source>
        <strain evidence="1">CtML55</strain>
    </source>
</reference>
<accession>A0A8S5RIB6</accession>
<evidence type="ECO:0000313" key="1">
    <source>
        <dbReference type="EMBL" id="DAE31111.1"/>
    </source>
</evidence>
<proteinExistence type="predicted"/>
<sequence length="141" mass="16590">MKTLNEILDNYKDYAVVLDDRFGSRLAKFLTEEQLEKIGFKYDGDEPYPEPKEWTRENILEQLKSDVEFGFEKALDQRGISASLMFYVVLRWNQVLEEGLENYPEENYAMYGLPLFKATAVKYGWENPIGDDNGDEEFYNE</sequence>
<name>A0A8S5RIB6_9VIRU</name>